<name>A0ABY7VNA9_9BACT</name>
<dbReference type="Proteomes" id="UP001214250">
    <property type="component" value="Chromosome 1"/>
</dbReference>
<dbReference type="InterPro" id="IPR010869">
    <property type="entry name" value="DUF1501"/>
</dbReference>
<keyword evidence="2" id="KW-1185">Reference proteome</keyword>
<evidence type="ECO:0000313" key="1">
    <source>
        <dbReference type="EMBL" id="WDE95372.1"/>
    </source>
</evidence>
<proteinExistence type="predicted"/>
<reference evidence="1 2" key="1">
    <citation type="submission" date="2023-02" db="EMBL/GenBank/DDBJ databases">
        <title>Genome sequence of Lentisphaera profundi SAORIC-696.</title>
        <authorList>
            <person name="Kim e."/>
            <person name="Cho J.-C."/>
            <person name="Choi A."/>
            <person name="Kang I."/>
        </authorList>
    </citation>
    <scope>NUCLEOTIDE SEQUENCE [LARGE SCALE GENOMIC DNA]</scope>
    <source>
        <strain evidence="1 2">SAORIC-696</strain>
    </source>
</reference>
<dbReference type="Pfam" id="PF07394">
    <property type="entry name" value="DUF1501"/>
    <property type="match status" value="1"/>
</dbReference>
<dbReference type="SUPFAM" id="SSF53649">
    <property type="entry name" value="Alkaline phosphatase-like"/>
    <property type="match status" value="1"/>
</dbReference>
<organism evidence="1 2">
    <name type="scientific">Lentisphaera profundi</name>
    <dbReference type="NCBI Taxonomy" id="1658616"/>
    <lineage>
        <taxon>Bacteria</taxon>
        <taxon>Pseudomonadati</taxon>
        <taxon>Lentisphaerota</taxon>
        <taxon>Lentisphaeria</taxon>
        <taxon>Lentisphaerales</taxon>
        <taxon>Lentisphaeraceae</taxon>
        <taxon>Lentisphaera</taxon>
    </lineage>
</organism>
<gene>
    <name evidence="1" type="ORF">PQO03_06535</name>
</gene>
<dbReference type="RefSeq" id="WP_274148870.1">
    <property type="nucleotide sequence ID" value="NZ_CP117811.1"/>
</dbReference>
<accession>A0ABY7VNA9</accession>
<dbReference type="EMBL" id="CP117811">
    <property type="protein sequence ID" value="WDE95372.1"/>
    <property type="molecule type" value="Genomic_DNA"/>
</dbReference>
<sequence length="404" mass="44416">MYTNRRNFLRGGSLALSSLLFPNRGNAAIKKRPKVRHFIYINLRGGPSQMDTFDAKPNHVNGGGLKGAKTQIKDLYFADHFAGLADFSQHMALVHTSSRVGAHELGRYYVGTGGFLPNPAQIQPGICSTAAWALAADKESDLPKVVSLGGALSAGFLDNDYSPYSIKPGQNKLKVDADWRERLLRSESLRDEYMKHSASQQIEQIQEELRYGRKATQLNLGISNKVFDLDNESPKSLEMYGKGIGKSFLQARRLIQAGVPSVEISYGGWDTHQNNTQRCQNLCEPMNQGMCQLIKELEVMDLLDSTLIMVAGDFGRTPRINENGGRDHYPMNTPVLLIGGGLSGQHIGRSSKDGMSLAGAVSMGELSYSIFRYLGFNPNDPYMHKSGRPLDLCPSKSGIAELLS</sequence>
<protein>
    <submittedName>
        <fullName evidence="1">DUF1501 domain-containing protein</fullName>
    </submittedName>
</protein>
<dbReference type="PANTHER" id="PTHR43737">
    <property type="entry name" value="BLL7424 PROTEIN"/>
    <property type="match status" value="1"/>
</dbReference>
<dbReference type="PANTHER" id="PTHR43737:SF1">
    <property type="entry name" value="DUF1501 DOMAIN-CONTAINING PROTEIN"/>
    <property type="match status" value="1"/>
</dbReference>
<dbReference type="InterPro" id="IPR017850">
    <property type="entry name" value="Alkaline_phosphatase_core_sf"/>
</dbReference>
<evidence type="ECO:0000313" key="2">
    <source>
        <dbReference type="Proteomes" id="UP001214250"/>
    </source>
</evidence>